<dbReference type="Pfam" id="PF08781">
    <property type="entry name" value="DP"/>
    <property type="match status" value="1"/>
</dbReference>
<evidence type="ECO:0000256" key="4">
    <source>
        <dbReference type="ARBA" id="ARBA00023125"/>
    </source>
</evidence>
<evidence type="ECO:0000313" key="13">
    <source>
        <dbReference type="Proteomes" id="UP000039324"/>
    </source>
</evidence>
<keyword evidence="13" id="KW-1185">Reference proteome</keyword>
<dbReference type="InterPro" id="IPR036388">
    <property type="entry name" value="WH-like_DNA-bd_sf"/>
</dbReference>
<dbReference type="Proteomes" id="UP000039324">
    <property type="component" value="Unassembled WGS sequence"/>
</dbReference>
<sequence length="248" mass="28044">MASTRGEESDSHRSKAPRQRASQSLRSISRMVCSRMCTGLITNYNAVATRLINDLRAGAEEKDRVDEKSVRRRVYDVFNVLFALDIIEKVPWNKHVRWNGYRHVVFKRSPDLQRQQERCMALHARVEEKLRTFLARQRHYASLKAILDRNRAKGNDASDKLPLPFVILQSAANANIECQISVDSTRVDCEFSDSVQVLEDVKVLEQIARASCNVAWPEGDTSSAKRSVPMTPMQAGRSMGNSPSAVLI</sequence>
<dbReference type="Pfam" id="PF02319">
    <property type="entry name" value="WHD_E2F_TDP"/>
    <property type="match status" value="1"/>
</dbReference>
<feature type="compositionally biased region" description="Basic and acidic residues" evidence="8">
    <location>
        <begin position="1"/>
        <end position="13"/>
    </location>
</feature>
<evidence type="ECO:0000313" key="14">
    <source>
        <dbReference type="Proteomes" id="UP000290189"/>
    </source>
</evidence>
<evidence type="ECO:0000256" key="3">
    <source>
        <dbReference type="ARBA" id="ARBA00023015"/>
    </source>
</evidence>
<dbReference type="SMART" id="SM01372">
    <property type="entry name" value="E2F_TDP"/>
    <property type="match status" value="1"/>
</dbReference>
<evidence type="ECO:0000259" key="9">
    <source>
        <dbReference type="SMART" id="SM01138"/>
    </source>
</evidence>
<dbReference type="Proteomes" id="UP000290189">
    <property type="component" value="Unassembled WGS sequence"/>
</dbReference>
<dbReference type="AlphaFoldDB" id="A0A0G4J6A1"/>
<dbReference type="PANTHER" id="PTHR12548">
    <property type="entry name" value="TRANSCRIPTION FACTOR DP"/>
    <property type="match status" value="1"/>
</dbReference>
<dbReference type="Gene3D" id="1.20.140.80">
    <property type="entry name" value="Transcription factor DP"/>
    <property type="match status" value="1"/>
</dbReference>
<comment type="subcellular location">
    <subcellularLocation>
        <location evidence="1 7">Nucleus</location>
    </subcellularLocation>
</comment>
<reference evidence="12 14" key="2">
    <citation type="submission" date="2018-03" db="EMBL/GenBank/DDBJ databases">
        <authorList>
            <person name="Fogelqvist J."/>
        </authorList>
    </citation>
    <scope>NUCLEOTIDE SEQUENCE [LARGE SCALE GENOMIC DNA]</scope>
</reference>
<evidence type="ECO:0008006" key="15">
    <source>
        <dbReference type="Google" id="ProtNLM"/>
    </source>
</evidence>
<dbReference type="InterPro" id="IPR037241">
    <property type="entry name" value="E2F-DP_heterodim"/>
</dbReference>
<dbReference type="InterPro" id="IPR015648">
    <property type="entry name" value="Transcrpt_fac_DP"/>
</dbReference>
<dbReference type="OrthoDB" id="552115at2759"/>
<dbReference type="SUPFAM" id="SSF144074">
    <property type="entry name" value="E2F-DP heterodimerization region"/>
    <property type="match status" value="1"/>
</dbReference>
<dbReference type="OMA" id="ISTHNDI"/>
<dbReference type="InterPro" id="IPR014889">
    <property type="entry name" value="Transc_factor_DP_C"/>
</dbReference>
<name>A0A0G4J6A1_PLABS</name>
<dbReference type="InterPro" id="IPR036390">
    <property type="entry name" value="WH_DNA-bd_sf"/>
</dbReference>
<organism evidence="11 13">
    <name type="scientific">Plasmodiophora brassicae</name>
    <name type="common">Clubroot disease agent</name>
    <dbReference type="NCBI Taxonomy" id="37360"/>
    <lineage>
        <taxon>Eukaryota</taxon>
        <taxon>Sar</taxon>
        <taxon>Rhizaria</taxon>
        <taxon>Endomyxa</taxon>
        <taxon>Phytomyxea</taxon>
        <taxon>Plasmodiophorida</taxon>
        <taxon>Plasmodiophoridae</taxon>
        <taxon>Plasmodiophora</taxon>
    </lineage>
</organism>
<dbReference type="InterPro" id="IPR038168">
    <property type="entry name" value="TF_DP_C_sf"/>
</dbReference>
<dbReference type="GO" id="GO:0000977">
    <property type="term" value="F:RNA polymerase II transcription regulatory region sequence-specific DNA binding"/>
    <property type="evidence" value="ECO:0007669"/>
    <property type="project" value="TreeGrafter"/>
</dbReference>
<geneLocation type="mitochondrion" evidence="12"/>
<dbReference type="GO" id="GO:0051726">
    <property type="term" value="P:regulation of cell cycle"/>
    <property type="evidence" value="ECO:0007669"/>
    <property type="project" value="InterPro"/>
</dbReference>
<evidence type="ECO:0000313" key="11">
    <source>
        <dbReference type="EMBL" id="CEP02914.1"/>
    </source>
</evidence>
<dbReference type="STRING" id="37360.A0A0G4J6A1"/>
<dbReference type="GO" id="GO:0000981">
    <property type="term" value="F:DNA-binding transcription factor activity, RNA polymerase II-specific"/>
    <property type="evidence" value="ECO:0007669"/>
    <property type="project" value="TreeGrafter"/>
</dbReference>
<feature type="domain" description="Transcription factor DP C-terminal" evidence="9">
    <location>
        <begin position="117"/>
        <end position="240"/>
    </location>
</feature>
<dbReference type="SUPFAM" id="SSF46785">
    <property type="entry name" value="Winged helix' DNA-binding domain"/>
    <property type="match status" value="1"/>
</dbReference>
<feature type="region of interest" description="Disordered" evidence="8">
    <location>
        <begin position="219"/>
        <end position="248"/>
    </location>
</feature>
<feature type="compositionally biased region" description="Polar residues" evidence="8">
    <location>
        <begin position="239"/>
        <end position="248"/>
    </location>
</feature>
<proteinExistence type="inferred from homology"/>
<dbReference type="EMBL" id="CDSF01000133">
    <property type="protein sequence ID" value="CEP02914.1"/>
    <property type="molecule type" value="Genomic_DNA"/>
</dbReference>
<comment type="similarity">
    <text evidence="2 7">Belongs to the E2F/DP family.</text>
</comment>
<dbReference type="PANTHER" id="PTHR12548:SF9">
    <property type="entry name" value="TRANSCRIPTION FACTOR DP"/>
    <property type="match status" value="1"/>
</dbReference>
<evidence type="ECO:0000259" key="10">
    <source>
        <dbReference type="SMART" id="SM01372"/>
    </source>
</evidence>
<evidence type="ECO:0000256" key="2">
    <source>
        <dbReference type="ARBA" id="ARBA00010940"/>
    </source>
</evidence>
<keyword evidence="3 7" id="KW-0805">Transcription regulation</keyword>
<evidence type="ECO:0000256" key="5">
    <source>
        <dbReference type="ARBA" id="ARBA00023163"/>
    </source>
</evidence>
<accession>A0A0G4J6A1</accession>
<dbReference type="InterPro" id="IPR003316">
    <property type="entry name" value="E2F_WHTH_DNA-bd_dom"/>
</dbReference>
<keyword evidence="5 7" id="KW-0804">Transcription</keyword>
<evidence type="ECO:0000256" key="6">
    <source>
        <dbReference type="ARBA" id="ARBA00023242"/>
    </source>
</evidence>
<keyword evidence="4 7" id="KW-0238">DNA-binding</keyword>
<gene>
    <name evidence="11" type="ORF">PBRA_002880</name>
    <name evidence="12" type="ORF">PLBR_LOCUS2233</name>
</gene>
<dbReference type="SMART" id="SM01138">
    <property type="entry name" value="DP"/>
    <property type="match status" value="1"/>
</dbReference>
<keyword evidence="6 7" id="KW-0539">Nucleus</keyword>
<reference evidence="11 13" key="1">
    <citation type="submission" date="2015-02" db="EMBL/GenBank/DDBJ databases">
        <authorList>
            <person name="Chooi Y.-H."/>
        </authorList>
    </citation>
    <scope>NUCLEOTIDE SEQUENCE [LARGE SCALE GENOMIC DNA]</scope>
    <source>
        <strain evidence="11">E3</strain>
    </source>
</reference>
<dbReference type="EMBL" id="OVEO01000003">
    <property type="protein sequence ID" value="SPQ95018.1"/>
    <property type="molecule type" value="Genomic_DNA"/>
</dbReference>
<evidence type="ECO:0000313" key="12">
    <source>
        <dbReference type="EMBL" id="SPQ95018.1"/>
    </source>
</evidence>
<evidence type="ECO:0000256" key="8">
    <source>
        <dbReference type="SAM" id="MobiDB-lite"/>
    </source>
</evidence>
<dbReference type="GO" id="GO:0005667">
    <property type="term" value="C:transcription regulator complex"/>
    <property type="evidence" value="ECO:0007669"/>
    <property type="project" value="InterPro"/>
</dbReference>
<feature type="domain" description="E2F/DP family winged-helix DNA-binding" evidence="10">
    <location>
        <begin position="20"/>
        <end position="100"/>
    </location>
</feature>
<feature type="region of interest" description="Disordered" evidence="8">
    <location>
        <begin position="1"/>
        <end position="23"/>
    </location>
</feature>
<protein>
    <recommendedName>
        <fullName evidence="15">E2F/DP family winged-helix DNA-binding domain-containing protein</fullName>
    </recommendedName>
</protein>
<keyword evidence="12" id="KW-0496">Mitochondrion</keyword>
<evidence type="ECO:0000256" key="7">
    <source>
        <dbReference type="RuleBase" id="RU003796"/>
    </source>
</evidence>
<dbReference type="Gene3D" id="1.10.10.10">
    <property type="entry name" value="Winged helix-like DNA-binding domain superfamily/Winged helix DNA-binding domain"/>
    <property type="match status" value="1"/>
</dbReference>
<evidence type="ECO:0000256" key="1">
    <source>
        <dbReference type="ARBA" id="ARBA00004123"/>
    </source>
</evidence>
<dbReference type="GO" id="GO:0005634">
    <property type="term" value="C:nucleus"/>
    <property type="evidence" value="ECO:0007669"/>
    <property type="project" value="UniProtKB-SubCell"/>
</dbReference>